<evidence type="ECO:0000313" key="1">
    <source>
        <dbReference type="EMBL" id="MET4575351.1"/>
    </source>
</evidence>
<keyword evidence="2" id="KW-1185">Reference proteome</keyword>
<accession>A0ABV2Q2U1</accession>
<gene>
    <name evidence="1" type="ORF">ABIE13_000448</name>
</gene>
<name>A0ABV2Q2U1_9BURK</name>
<proteinExistence type="predicted"/>
<reference evidence="1 2" key="1">
    <citation type="submission" date="2024-06" db="EMBL/GenBank/DDBJ databases">
        <title>Sorghum-associated microbial communities from plants grown in Nebraska, USA.</title>
        <authorList>
            <person name="Schachtman D."/>
        </authorList>
    </citation>
    <scope>NUCLEOTIDE SEQUENCE [LARGE SCALE GENOMIC DNA]</scope>
    <source>
        <strain evidence="1 2">2709</strain>
    </source>
</reference>
<dbReference type="Proteomes" id="UP001549320">
    <property type="component" value="Unassembled WGS sequence"/>
</dbReference>
<comment type="caution">
    <text evidence="1">The sequence shown here is derived from an EMBL/GenBank/DDBJ whole genome shotgun (WGS) entry which is preliminary data.</text>
</comment>
<dbReference type="EMBL" id="JBEPSH010000001">
    <property type="protein sequence ID" value="MET4575351.1"/>
    <property type="molecule type" value="Genomic_DNA"/>
</dbReference>
<evidence type="ECO:0000313" key="2">
    <source>
        <dbReference type="Proteomes" id="UP001549320"/>
    </source>
</evidence>
<sequence length="81" mass="8711">MDGRGSHAPDDAARVIQIVAMGVTGESNTLGSRSGGAVNALEVRNKNLHFWLQRPPEGVCINPQVEVFLDTQNLHDSKVST</sequence>
<organism evidence="1 2">
    <name type="scientific">Ottowia thiooxydans</name>
    <dbReference type="NCBI Taxonomy" id="219182"/>
    <lineage>
        <taxon>Bacteria</taxon>
        <taxon>Pseudomonadati</taxon>
        <taxon>Pseudomonadota</taxon>
        <taxon>Betaproteobacteria</taxon>
        <taxon>Burkholderiales</taxon>
        <taxon>Comamonadaceae</taxon>
        <taxon>Ottowia</taxon>
    </lineage>
</organism>
<protein>
    <submittedName>
        <fullName evidence="1">Uncharacterized protein</fullName>
    </submittedName>
</protein>